<evidence type="ECO:0000313" key="3">
    <source>
        <dbReference type="Proteomes" id="UP000648801"/>
    </source>
</evidence>
<protein>
    <recommendedName>
        <fullName evidence="4">MucB/RseB N-terminal domain-containing protein</fullName>
    </recommendedName>
</protein>
<evidence type="ECO:0000256" key="1">
    <source>
        <dbReference type="SAM" id="SignalP"/>
    </source>
</evidence>
<evidence type="ECO:0000313" key="2">
    <source>
        <dbReference type="EMBL" id="GGA61116.1"/>
    </source>
</evidence>
<keyword evidence="1" id="KW-0732">Signal</keyword>
<feature type="signal peptide" evidence="1">
    <location>
        <begin position="1"/>
        <end position="23"/>
    </location>
</feature>
<proteinExistence type="predicted"/>
<accession>A0A916W2K4</accession>
<sequence length="293" mass="32723">MQVRWFAAALAAAWCVASYGASRQTTAISQPDAAMLAVPPRSWVVEAVNNELVALHHPNSYMRYRMHIVDERRDMTRDVIESQEGTVARMILRNGQPLTADEDKAELQRLNDMMAHPSEFTKHIKDESTGRKLADDLLRLMPDAMIYTYTPGQPQAAGFAGPQIVLDYAPNPKFRPPTITAEALTGLRGRAWIDVKTKHVVRMEGTIFRPVNLGWGLVAHIYPGGTLLLEQADAGRGRWVFTHFTENVSVRALMVKTVNVHAQIDTSDFQILPGPMTYQDAIKILLNTPLPVK</sequence>
<keyword evidence="3" id="KW-1185">Reference proteome</keyword>
<dbReference type="EMBL" id="BMJB01000001">
    <property type="protein sequence ID" value="GGA61116.1"/>
    <property type="molecule type" value="Genomic_DNA"/>
</dbReference>
<feature type="chain" id="PRO_5037965212" description="MucB/RseB N-terminal domain-containing protein" evidence="1">
    <location>
        <begin position="24"/>
        <end position="293"/>
    </location>
</feature>
<comment type="caution">
    <text evidence="2">The sequence shown here is derived from an EMBL/GenBank/DDBJ whole genome shotgun (WGS) entry which is preliminary data.</text>
</comment>
<reference evidence="2" key="2">
    <citation type="submission" date="2020-09" db="EMBL/GenBank/DDBJ databases">
        <authorList>
            <person name="Sun Q."/>
            <person name="Zhou Y."/>
        </authorList>
    </citation>
    <scope>NUCLEOTIDE SEQUENCE</scope>
    <source>
        <strain evidence="2">CGMCC 1.15447</strain>
    </source>
</reference>
<evidence type="ECO:0008006" key="4">
    <source>
        <dbReference type="Google" id="ProtNLM"/>
    </source>
</evidence>
<dbReference type="AlphaFoldDB" id="A0A916W2K4"/>
<dbReference type="Proteomes" id="UP000648801">
    <property type="component" value="Unassembled WGS sequence"/>
</dbReference>
<organism evidence="2 3">
    <name type="scientific">Edaphobacter acidisoli</name>
    <dbReference type="NCBI Taxonomy" id="2040573"/>
    <lineage>
        <taxon>Bacteria</taxon>
        <taxon>Pseudomonadati</taxon>
        <taxon>Acidobacteriota</taxon>
        <taxon>Terriglobia</taxon>
        <taxon>Terriglobales</taxon>
        <taxon>Acidobacteriaceae</taxon>
        <taxon>Edaphobacter</taxon>
    </lineage>
</organism>
<gene>
    <name evidence="2" type="ORF">GCM10011507_10780</name>
</gene>
<name>A0A916W2K4_9BACT</name>
<reference evidence="2" key="1">
    <citation type="journal article" date="2014" name="Int. J. Syst. Evol. Microbiol.">
        <title>Complete genome sequence of Corynebacterium casei LMG S-19264T (=DSM 44701T), isolated from a smear-ripened cheese.</title>
        <authorList>
            <consortium name="US DOE Joint Genome Institute (JGI-PGF)"/>
            <person name="Walter F."/>
            <person name="Albersmeier A."/>
            <person name="Kalinowski J."/>
            <person name="Ruckert C."/>
        </authorList>
    </citation>
    <scope>NUCLEOTIDE SEQUENCE</scope>
    <source>
        <strain evidence="2">CGMCC 1.15447</strain>
    </source>
</reference>